<name>A0A1F6WWB5_9BACT</name>
<dbReference type="PROSITE" id="PS51186">
    <property type="entry name" value="GNAT"/>
    <property type="match status" value="1"/>
</dbReference>
<evidence type="ECO:0000313" key="2">
    <source>
        <dbReference type="EMBL" id="OGI86187.1"/>
    </source>
</evidence>
<dbReference type="InterPro" id="IPR016181">
    <property type="entry name" value="Acyl_CoA_acyltransferase"/>
</dbReference>
<protein>
    <recommendedName>
        <fullName evidence="1">N-acetyltransferase domain-containing protein</fullName>
    </recommendedName>
</protein>
<dbReference type="STRING" id="1801774.A3A05_03630"/>
<dbReference type="PANTHER" id="PTHR39173">
    <property type="entry name" value="ACETYLTRANSFERASE"/>
    <property type="match status" value="1"/>
</dbReference>
<gene>
    <name evidence="2" type="ORF">A3A05_03630</name>
</gene>
<reference evidence="2 3" key="1">
    <citation type="journal article" date="2016" name="Nat. Commun.">
        <title>Thousands of microbial genomes shed light on interconnected biogeochemical processes in an aquifer system.</title>
        <authorList>
            <person name="Anantharaman K."/>
            <person name="Brown C.T."/>
            <person name="Hug L.A."/>
            <person name="Sharon I."/>
            <person name="Castelle C.J."/>
            <person name="Probst A.J."/>
            <person name="Thomas B.C."/>
            <person name="Singh A."/>
            <person name="Wilkins M.J."/>
            <person name="Karaoz U."/>
            <person name="Brodie E.L."/>
            <person name="Williams K.H."/>
            <person name="Hubbard S.S."/>
            <person name="Banfield J.F."/>
        </authorList>
    </citation>
    <scope>NUCLEOTIDE SEQUENCE [LARGE SCALE GENOMIC DNA]</scope>
</reference>
<dbReference type="Proteomes" id="UP000176187">
    <property type="component" value="Unassembled WGS sequence"/>
</dbReference>
<dbReference type="Gene3D" id="3.40.630.30">
    <property type="match status" value="1"/>
</dbReference>
<dbReference type="PANTHER" id="PTHR39173:SF1">
    <property type="entry name" value="ACETYLTRANSFERASE"/>
    <property type="match status" value="1"/>
</dbReference>
<dbReference type="InterPro" id="IPR000182">
    <property type="entry name" value="GNAT_dom"/>
</dbReference>
<feature type="domain" description="N-acetyltransferase" evidence="1">
    <location>
        <begin position="16"/>
        <end position="170"/>
    </location>
</feature>
<dbReference type="Pfam" id="PF13302">
    <property type="entry name" value="Acetyltransf_3"/>
    <property type="match status" value="1"/>
</dbReference>
<dbReference type="EMBL" id="MFUY01000013">
    <property type="protein sequence ID" value="OGI86187.1"/>
    <property type="molecule type" value="Genomic_DNA"/>
</dbReference>
<evidence type="ECO:0000259" key="1">
    <source>
        <dbReference type="PROSITE" id="PS51186"/>
    </source>
</evidence>
<sequence length="170" mass="19754">MELVKPSEEYKESFIEAMREFQSEGQERYMKLNLSELESDFEQFLGEIDDREKGINLLEGRVPSSEFWVVDGNEFIGGVYIRHKLNETLLKKGGHIGYHMRPTKRKMGYGTQALRLALPIAKNLGIQRVLITCDDDNLGSMKIIEKNGGILENKIEHEGKFKRRYWIDNK</sequence>
<dbReference type="GO" id="GO:0016747">
    <property type="term" value="F:acyltransferase activity, transferring groups other than amino-acyl groups"/>
    <property type="evidence" value="ECO:0007669"/>
    <property type="project" value="InterPro"/>
</dbReference>
<dbReference type="SUPFAM" id="SSF55729">
    <property type="entry name" value="Acyl-CoA N-acyltransferases (Nat)"/>
    <property type="match status" value="1"/>
</dbReference>
<organism evidence="2 3">
    <name type="scientific">Candidatus Nomurabacteria bacterium RIFCSPLOWO2_01_FULL_41_12</name>
    <dbReference type="NCBI Taxonomy" id="1801774"/>
    <lineage>
        <taxon>Bacteria</taxon>
        <taxon>Candidatus Nomuraibacteriota</taxon>
    </lineage>
</organism>
<evidence type="ECO:0000313" key="3">
    <source>
        <dbReference type="Proteomes" id="UP000176187"/>
    </source>
</evidence>
<dbReference type="CDD" id="cd04301">
    <property type="entry name" value="NAT_SF"/>
    <property type="match status" value="1"/>
</dbReference>
<dbReference type="AlphaFoldDB" id="A0A1F6WWB5"/>
<comment type="caution">
    <text evidence="2">The sequence shown here is derived from an EMBL/GenBank/DDBJ whole genome shotgun (WGS) entry which is preliminary data.</text>
</comment>
<accession>A0A1F6WWB5</accession>
<proteinExistence type="predicted"/>